<dbReference type="OrthoDB" id="5243635at2"/>
<protein>
    <recommendedName>
        <fullName evidence="1">N-acetyltransferase domain-containing protein</fullName>
    </recommendedName>
</protein>
<sequence length="144" mass="16239">MICRDATTDDVAWLTAVALDNYRAVFASLLPDCDWAPFDEAHFRARFSEAWPRVRIVADAVPLGFALVTDGHVDMFFVDRSAQGRGVGARLLGDVQDRGARSLETFAVNLAARRFYERAGWRVVARYSRPFAGAECDFVRYERT</sequence>
<keyword evidence="3" id="KW-1185">Reference proteome</keyword>
<reference evidence="2 3" key="1">
    <citation type="journal article" date="2015" name="Antonie Van Leeuwenhoek">
        <title>Bosea vaviloviae sp. nov., a new species of slow-growing rhizobia isolated from nodules of the relict species Vavilovia formosa (Stev.) Fed.</title>
        <authorList>
            <person name="Safronova V.I."/>
            <person name="Kuznetsova I.G."/>
            <person name="Sazanova A.L."/>
            <person name="Kimeklis A.K."/>
            <person name="Belimov A.A."/>
            <person name="Andronov E.E."/>
            <person name="Pinaev A.G."/>
            <person name="Chizhevskaya E.P."/>
            <person name="Pukhaev A.R."/>
            <person name="Popov K.P."/>
            <person name="Willems A."/>
            <person name="Tikhonovich I.A."/>
        </authorList>
    </citation>
    <scope>NUCLEOTIDE SEQUENCE [LARGE SCALE GENOMIC DNA]</scope>
    <source>
        <strain evidence="2 3">Vaf18</strain>
    </source>
</reference>
<dbReference type="InterPro" id="IPR016181">
    <property type="entry name" value="Acyl_CoA_acyltransferase"/>
</dbReference>
<accession>A0A1D7TVN1</accession>
<evidence type="ECO:0000313" key="3">
    <source>
        <dbReference type="Proteomes" id="UP000094969"/>
    </source>
</evidence>
<dbReference type="PROSITE" id="PS51186">
    <property type="entry name" value="GNAT"/>
    <property type="match status" value="1"/>
</dbReference>
<dbReference type="KEGG" id="bvv:BHK69_00480"/>
<organism evidence="2 3">
    <name type="scientific">Bosea vaviloviae</name>
    <dbReference type="NCBI Taxonomy" id="1526658"/>
    <lineage>
        <taxon>Bacteria</taxon>
        <taxon>Pseudomonadati</taxon>
        <taxon>Pseudomonadota</taxon>
        <taxon>Alphaproteobacteria</taxon>
        <taxon>Hyphomicrobiales</taxon>
        <taxon>Boseaceae</taxon>
        <taxon>Bosea</taxon>
    </lineage>
</organism>
<name>A0A1D7TVN1_9HYPH</name>
<gene>
    <name evidence="2" type="ORF">BHK69_00480</name>
</gene>
<feature type="domain" description="N-acetyltransferase" evidence="1">
    <location>
        <begin position="1"/>
        <end position="144"/>
    </location>
</feature>
<dbReference type="RefSeq" id="WP_069688399.1">
    <property type="nucleotide sequence ID" value="NZ_CP017147.1"/>
</dbReference>
<dbReference type="Proteomes" id="UP000094969">
    <property type="component" value="Chromosome"/>
</dbReference>
<dbReference type="Gene3D" id="3.40.630.30">
    <property type="match status" value="1"/>
</dbReference>
<dbReference type="CDD" id="cd04301">
    <property type="entry name" value="NAT_SF"/>
    <property type="match status" value="1"/>
</dbReference>
<evidence type="ECO:0000259" key="1">
    <source>
        <dbReference type="PROSITE" id="PS51186"/>
    </source>
</evidence>
<dbReference type="AlphaFoldDB" id="A0A1D7TVN1"/>
<evidence type="ECO:0000313" key="2">
    <source>
        <dbReference type="EMBL" id="AOO79174.1"/>
    </source>
</evidence>
<dbReference type="SUPFAM" id="SSF55729">
    <property type="entry name" value="Acyl-CoA N-acyltransferases (Nat)"/>
    <property type="match status" value="1"/>
</dbReference>
<dbReference type="EMBL" id="CP017147">
    <property type="protein sequence ID" value="AOO79174.1"/>
    <property type="molecule type" value="Genomic_DNA"/>
</dbReference>
<dbReference type="Pfam" id="PF13673">
    <property type="entry name" value="Acetyltransf_10"/>
    <property type="match status" value="1"/>
</dbReference>
<dbReference type="GO" id="GO:0016747">
    <property type="term" value="F:acyltransferase activity, transferring groups other than amino-acyl groups"/>
    <property type="evidence" value="ECO:0007669"/>
    <property type="project" value="InterPro"/>
</dbReference>
<proteinExistence type="predicted"/>
<dbReference type="STRING" id="1526658.BHK69_00480"/>
<dbReference type="InterPro" id="IPR000182">
    <property type="entry name" value="GNAT_dom"/>
</dbReference>